<evidence type="ECO:0000256" key="1">
    <source>
        <dbReference type="SAM" id="MobiDB-lite"/>
    </source>
</evidence>
<evidence type="ECO:0000313" key="3">
    <source>
        <dbReference type="Proteomes" id="UP000799750"/>
    </source>
</evidence>
<evidence type="ECO:0000313" key="2">
    <source>
        <dbReference type="EMBL" id="KAF2491409.1"/>
    </source>
</evidence>
<feature type="compositionally biased region" description="Basic and acidic residues" evidence="1">
    <location>
        <begin position="415"/>
        <end position="433"/>
    </location>
</feature>
<proteinExistence type="predicted"/>
<gene>
    <name evidence="2" type="ORF">BU16DRAFT_542534</name>
</gene>
<feature type="region of interest" description="Disordered" evidence="1">
    <location>
        <begin position="412"/>
        <end position="433"/>
    </location>
</feature>
<accession>A0A6A6QH25</accession>
<protein>
    <submittedName>
        <fullName evidence="2">Uncharacterized protein</fullName>
    </submittedName>
</protein>
<dbReference type="Proteomes" id="UP000799750">
    <property type="component" value="Unassembled WGS sequence"/>
</dbReference>
<sequence>MSARHTLPPGFHPAATNTGQGTQGNPFHGAVVPGSARNGKGYQYNEHSRVHTGQVAHYNGPSQVHIGVQHNTYYPLPLSNTAYDPSGTDGAHHDHPMETAVVPPSGLMPAEHLRQQPGGHPFAPFAPQQQQHGASLGRPNRLSDIGPIDQIAADAVSKCWQHLEAYDPAIAGIKEHVDHRVATPDDYALYNKINQQLIEQCNAERLRAQERMAMQADPIGKAANTQILSNHEALQVPSPTNLHQGNEWVQRPVLRATASDKKFINDMVDMAIRNGVEDGGHFADVIRGIALTATYYKTKFREENPEHSNPMVEGLIKWCLEHEIGRDEAQILIQSRATAIRKSATAILNRQKKRVGATGHLSLIEEALKESKKTEKLVLTKNAQTGVAPQAVQIPMRPGNPRRVSTLLPLAAETSQKELEPTKATQREEKDEQTQKYIRQTIETYVQGSVKSGGDMRLVTRDLTRASWYQPGSAPLSERHPPRRVVCELLKWGQGNGVRGDIIRAMIRQETAKIQ</sequence>
<dbReference type="EMBL" id="MU004195">
    <property type="protein sequence ID" value="KAF2491409.1"/>
    <property type="molecule type" value="Genomic_DNA"/>
</dbReference>
<feature type="region of interest" description="Disordered" evidence="1">
    <location>
        <begin position="1"/>
        <end position="42"/>
    </location>
</feature>
<feature type="compositionally biased region" description="Polar residues" evidence="1">
    <location>
        <begin position="15"/>
        <end position="25"/>
    </location>
</feature>
<dbReference type="AlphaFoldDB" id="A0A6A6QH25"/>
<keyword evidence="3" id="KW-1185">Reference proteome</keyword>
<name>A0A6A6QH25_9PEZI</name>
<organism evidence="2 3">
    <name type="scientific">Lophium mytilinum</name>
    <dbReference type="NCBI Taxonomy" id="390894"/>
    <lineage>
        <taxon>Eukaryota</taxon>
        <taxon>Fungi</taxon>
        <taxon>Dikarya</taxon>
        <taxon>Ascomycota</taxon>
        <taxon>Pezizomycotina</taxon>
        <taxon>Dothideomycetes</taxon>
        <taxon>Pleosporomycetidae</taxon>
        <taxon>Mytilinidiales</taxon>
        <taxon>Mytilinidiaceae</taxon>
        <taxon>Lophium</taxon>
    </lineage>
</organism>
<reference evidence="2" key="1">
    <citation type="journal article" date="2020" name="Stud. Mycol.">
        <title>101 Dothideomycetes genomes: a test case for predicting lifestyles and emergence of pathogens.</title>
        <authorList>
            <person name="Haridas S."/>
            <person name="Albert R."/>
            <person name="Binder M."/>
            <person name="Bloem J."/>
            <person name="Labutti K."/>
            <person name="Salamov A."/>
            <person name="Andreopoulos B."/>
            <person name="Baker S."/>
            <person name="Barry K."/>
            <person name="Bills G."/>
            <person name="Bluhm B."/>
            <person name="Cannon C."/>
            <person name="Castanera R."/>
            <person name="Culley D."/>
            <person name="Daum C."/>
            <person name="Ezra D."/>
            <person name="Gonzalez J."/>
            <person name="Henrissat B."/>
            <person name="Kuo A."/>
            <person name="Liang C."/>
            <person name="Lipzen A."/>
            <person name="Lutzoni F."/>
            <person name="Magnuson J."/>
            <person name="Mondo S."/>
            <person name="Nolan M."/>
            <person name="Ohm R."/>
            <person name="Pangilinan J."/>
            <person name="Park H.-J."/>
            <person name="Ramirez L."/>
            <person name="Alfaro M."/>
            <person name="Sun H."/>
            <person name="Tritt A."/>
            <person name="Yoshinaga Y."/>
            <person name="Zwiers L.-H."/>
            <person name="Turgeon B."/>
            <person name="Goodwin S."/>
            <person name="Spatafora J."/>
            <person name="Crous P."/>
            <person name="Grigoriev I."/>
        </authorList>
    </citation>
    <scope>NUCLEOTIDE SEQUENCE</scope>
    <source>
        <strain evidence="2">CBS 269.34</strain>
    </source>
</reference>